<sequence>MSLRDLPRLRKTIQTPQSPESKTDPEATAFYDVKPCPYQLPSDNPIFAVTGTQYTVVFQCHPAREPVVDDDEGRDIRWFGVGEYKGTHESLNSLAWARTRDGKPLLCVTGKKPVIDVMDPFTGDSVQTLTGSGADVNDLATCPTDSTILASCSMDLSVKLWTLDPAHNPKYLAAKCLGHQENVIAITWHPSGNYLLSGGMDTKINLWHIPPFRQEELGNDKPRLIHYPHFSSVEVHSDYPDCFQFCGDNVLSRCAKENRILLWRIDSFNSRRKAPDAPIPPSQVVRSETKVVLPLSQKCGTWSAWGGSYQRLLSFNLSHSESWYIRFNVFNGALDQANVPPVLVAGNQEGTLSFWDLHDVEQYPSSAADARARQKRSNRSKGSSVIRPQSEYTSSAAAEDTDEGYTTTGSRAPKRKGRKRQKKVKSIPPQILGDPFQSLEPQKQITINRLEGRVFKPDWTVRQVAWSQDGRVCVAVGDKGMIAILTRWEDGVPDG</sequence>
<dbReference type="InterPro" id="IPR051243">
    <property type="entry name" value="PcG_WD-repeat"/>
</dbReference>
<dbReference type="PROSITE" id="PS50082">
    <property type="entry name" value="WD_REPEATS_2"/>
    <property type="match status" value="1"/>
</dbReference>
<evidence type="ECO:0000256" key="4">
    <source>
        <dbReference type="ARBA" id="ARBA00023015"/>
    </source>
</evidence>
<keyword evidence="5" id="KW-0804">Transcription</keyword>
<gene>
    <name evidence="8" type="ORF">BDV96DRAFT_126043</name>
</gene>
<dbReference type="InterPro" id="IPR036322">
    <property type="entry name" value="WD40_repeat_dom_sf"/>
</dbReference>
<feature type="compositionally biased region" description="Polar residues" evidence="7">
    <location>
        <begin position="380"/>
        <end position="396"/>
    </location>
</feature>
<keyword evidence="3" id="KW-0677">Repeat</keyword>
<evidence type="ECO:0000313" key="8">
    <source>
        <dbReference type="EMBL" id="KAF2113465.1"/>
    </source>
</evidence>
<evidence type="ECO:0000256" key="1">
    <source>
        <dbReference type="ARBA" id="ARBA00008075"/>
    </source>
</evidence>
<feature type="repeat" description="WD" evidence="6">
    <location>
        <begin position="176"/>
        <end position="209"/>
    </location>
</feature>
<dbReference type="InterPro" id="IPR015943">
    <property type="entry name" value="WD40/YVTN_repeat-like_dom_sf"/>
</dbReference>
<dbReference type="SMART" id="SM00320">
    <property type="entry name" value="WD40"/>
    <property type="match status" value="4"/>
</dbReference>
<accession>A0A6A5Z204</accession>
<organism evidence="8 9">
    <name type="scientific">Lophiotrema nucula</name>
    <dbReference type="NCBI Taxonomy" id="690887"/>
    <lineage>
        <taxon>Eukaryota</taxon>
        <taxon>Fungi</taxon>
        <taxon>Dikarya</taxon>
        <taxon>Ascomycota</taxon>
        <taxon>Pezizomycotina</taxon>
        <taxon>Dothideomycetes</taxon>
        <taxon>Pleosporomycetidae</taxon>
        <taxon>Pleosporales</taxon>
        <taxon>Lophiotremataceae</taxon>
        <taxon>Lophiotrema</taxon>
    </lineage>
</organism>
<dbReference type="Pfam" id="PF00400">
    <property type="entry name" value="WD40"/>
    <property type="match status" value="2"/>
</dbReference>
<evidence type="ECO:0000256" key="3">
    <source>
        <dbReference type="ARBA" id="ARBA00022737"/>
    </source>
</evidence>
<evidence type="ECO:0000256" key="7">
    <source>
        <dbReference type="SAM" id="MobiDB-lite"/>
    </source>
</evidence>
<keyword evidence="9" id="KW-1185">Reference proteome</keyword>
<dbReference type="AlphaFoldDB" id="A0A6A5Z204"/>
<dbReference type="InterPro" id="IPR001680">
    <property type="entry name" value="WD40_rpt"/>
</dbReference>
<dbReference type="Proteomes" id="UP000799770">
    <property type="component" value="Unassembled WGS sequence"/>
</dbReference>
<evidence type="ECO:0000256" key="6">
    <source>
        <dbReference type="PROSITE-ProRule" id="PRU00221"/>
    </source>
</evidence>
<comment type="similarity">
    <text evidence="1">Belongs to the WD repeat ESC family.</text>
</comment>
<dbReference type="EMBL" id="ML977328">
    <property type="protein sequence ID" value="KAF2113465.1"/>
    <property type="molecule type" value="Genomic_DNA"/>
</dbReference>
<dbReference type="SUPFAM" id="SSF50978">
    <property type="entry name" value="WD40 repeat-like"/>
    <property type="match status" value="1"/>
</dbReference>
<keyword evidence="4" id="KW-0805">Transcription regulation</keyword>
<reference evidence="8" key="1">
    <citation type="journal article" date="2020" name="Stud. Mycol.">
        <title>101 Dothideomycetes genomes: a test case for predicting lifestyles and emergence of pathogens.</title>
        <authorList>
            <person name="Haridas S."/>
            <person name="Albert R."/>
            <person name="Binder M."/>
            <person name="Bloem J."/>
            <person name="Labutti K."/>
            <person name="Salamov A."/>
            <person name="Andreopoulos B."/>
            <person name="Baker S."/>
            <person name="Barry K."/>
            <person name="Bills G."/>
            <person name="Bluhm B."/>
            <person name="Cannon C."/>
            <person name="Castanera R."/>
            <person name="Culley D."/>
            <person name="Daum C."/>
            <person name="Ezra D."/>
            <person name="Gonzalez J."/>
            <person name="Henrissat B."/>
            <person name="Kuo A."/>
            <person name="Liang C."/>
            <person name="Lipzen A."/>
            <person name="Lutzoni F."/>
            <person name="Magnuson J."/>
            <person name="Mondo S."/>
            <person name="Nolan M."/>
            <person name="Ohm R."/>
            <person name="Pangilinan J."/>
            <person name="Park H.-J."/>
            <person name="Ramirez L."/>
            <person name="Alfaro M."/>
            <person name="Sun H."/>
            <person name="Tritt A."/>
            <person name="Yoshinaga Y."/>
            <person name="Zwiers L.-H."/>
            <person name="Turgeon B."/>
            <person name="Goodwin S."/>
            <person name="Spatafora J."/>
            <person name="Crous P."/>
            <person name="Grigoriev I."/>
        </authorList>
    </citation>
    <scope>NUCLEOTIDE SEQUENCE</scope>
    <source>
        <strain evidence="8">CBS 627.86</strain>
    </source>
</reference>
<feature type="compositionally biased region" description="Basic residues" evidence="7">
    <location>
        <begin position="412"/>
        <end position="425"/>
    </location>
</feature>
<feature type="region of interest" description="Disordered" evidence="7">
    <location>
        <begin position="1"/>
        <end position="25"/>
    </location>
</feature>
<dbReference type="PROSITE" id="PS50294">
    <property type="entry name" value="WD_REPEATS_REGION"/>
    <property type="match status" value="1"/>
</dbReference>
<dbReference type="Gene3D" id="2.130.10.10">
    <property type="entry name" value="YVTN repeat-like/Quinoprotein amine dehydrogenase"/>
    <property type="match status" value="1"/>
</dbReference>
<keyword evidence="2 6" id="KW-0853">WD repeat</keyword>
<evidence type="ECO:0000313" key="9">
    <source>
        <dbReference type="Proteomes" id="UP000799770"/>
    </source>
</evidence>
<proteinExistence type="inferred from homology"/>
<evidence type="ECO:0000256" key="5">
    <source>
        <dbReference type="ARBA" id="ARBA00023163"/>
    </source>
</evidence>
<dbReference type="OrthoDB" id="7318948at2759"/>
<evidence type="ECO:0000256" key="2">
    <source>
        <dbReference type="ARBA" id="ARBA00022574"/>
    </source>
</evidence>
<feature type="region of interest" description="Disordered" evidence="7">
    <location>
        <begin position="366"/>
        <end position="436"/>
    </location>
</feature>
<name>A0A6A5Z204_9PLEO</name>
<protein>
    <submittedName>
        <fullName evidence="8">WD40-repeat-containing domain protein</fullName>
    </submittedName>
</protein>
<dbReference type="PANTHER" id="PTHR10253">
    <property type="entry name" value="POLYCOMB PROTEIN"/>
    <property type="match status" value="1"/>
</dbReference>